<evidence type="ECO:0000256" key="1">
    <source>
        <dbReference type="SAM" id="MobiDB-lite"/>
    </source>
</evidence>
<protein>
    <submittedName>
        <fullName evidence="2">UV DNA damage endonuclease (UVED))</fullName>
        <ecNumber evidence="2">3.-.-.-</ecNumber>
    </submittedName>
</protein>
<gene>
    <name evidence="2" type="ORF">AVDCRST_MAG90-1264</name>
</gene>
<dbReference type="EC" id="3.-.-.-" evidence="2"/>
<accession>A0A6J4L8M3</accession>
<feature type="compositionally biased region" description="Low complexity" evidence="1">
    <location>
        <begin position="88"/>
        <end position="104"/>
    </location>
</feature>
<keyword evidence="2" id="KW-0540">Nuclease</keyword>
<evidence type="ECO:0000313" key="2">
    <source>
        <dbReference type="EMBL" id="CAA9326815.1"/>
    </source>
</evidence>
<dbReference type="AlphaFoldDB" id="A0A6J4L8M3"/>
<dbReference type="EMBL" id="CADCUC010000246">
    <property type="protein sequence ID" value="CAA9326815.1"/>
    <property type="molecule type" value="Genomic_DNA"/>
</dbReference>
<organism evidence="2">
    <name type="scientific">uncultured Microvirga sp</name>
    <dbReference type="NCBI Taxonomy" id="412392"/>
    <lineage>
        <taxon>Bacteria</taxon>
        <taxon>Pseudomonadati</taxon>
        <taxon>Pseudomonadota</taxon>
        <taxon>Alphaproteobacteria</taxon>
        <taxon>Hyphomicrobiales</taxon>
        <taxon>Methylobacteriaceae</taxon>
        <taxon>Microvirga</taxon>
        <taxon>environmental samples</taxon>
    </lineage>
</organism>
<proteinExistence type="predicted"/>
<dbReference type="GO" id="GO:0016787">
    <property type="term" value="F:hydrolase activity"/>
    <property type="evidence" value="ECO:0007669"/>
    <property type="project" value="UniProtKB-KW"/>
</dbReference>
<keyword evidence="2" id="KW-0255">Endonuclease</keyword>
<sequence length="104" mass="11315">CGDPRLVARGPPGQPRQRVARGCLERPRSPGPARFRGPHGGRPQGARPARPLGSDVERSRQRPRRRASRVVGFRGRGQGQEPRLRASRPACRAATGRAGASRRV</sequence>
<feature type="region of interest" description="Disordered" evidence="1">
    <location>
        <begin position="1"/>
        <end position="104"/>
    </location>
</feature>
<keyword evidence="2" id="KW-0378">Hydrolase</keyword>
<feature type="non-terminal residue" evidence="2">
    <location>
        <position position="104"/>
    </location>
</feature>
<reference evidence="2" key="1">
    <citation type="submission" date="2020-02" db="EMBL/GenBank/DDBJ databases">
        <authorList>
            <person name="Meier V. D."/>
        </authorList>
    </citation>
    <scope>NUCLEOTIDE SEQUENCE</scope>
    <source>
        <strain evidence="2">AVDCRST_MAG90</strain>
    </source>
</reference>
<name>A0A6J4L8M3_9HYPH</name>
<feature type="non-terminal residue" evidence="2">
    <location>
        <position position="1"/>
    </location>
</feature>
<dbReference type="GO" id="GO:0004519">
    <property type="term" value="F:endonuclease activity"/>
    <property type="evidence" value="ECO:0007669"/>
    <property type="project" value="UniProtKB-KW"/>
</dbReference>